<sequence>MNRLITEKMFKMKQLICPISNERVNERLTRLNAFFTILIVVAGFVFNSAIFPLVLLADFFIRAFTRSKLSPVSFASAGLAQLLHLSKKPIDKAPKIFAARMGFIMTLAIAALFLLQLYTASLVVAGILVFFATLEFAFGICVGCIIYTYFVLPLYK</sequence>
<dbReference type="AlphaFoldDB" id="A0A831LWP8"/>
<feature type="transmembrane region" description="Helical" evidence="1">
    <location>
        <begin position="97"/>
        <end position="118"/>
    </location>
</feature>
<feature type="domain" description="DUF4395" evidence="2">
    <location>
        <begin position="24"/>
        <end position="150"/>
    </location>
</feature>
<dbReference type="Proteomes" id="UP000886047">
    <property type="component" value="Unassembled WGS sequence"/>
</dbReference>
<protein>
    <submittedName>
        <fullName evidence="3">DUF4395 domain-containing protein</fullName>
    </submittedName>
</protein>
<name>A0A831LWP8_9BACT</name>
<reference evidence="3" key="1">
    <citation type="journal article" date="2020" name="mSystems">
        <title>Genome- and Community-Level Interaction Insights into Carbon Utilization and Element Cycling Functions of Hydrothermarchaeota in Hydrothermal Sediment.</title>
        <authorList>
            <person name="Zhou Z."/>
            <person name="Liu Y."/>
            <person name="Xu W."/>
            <person name="Pan J."/>
            <person name="Luo Z.H."/>
            <person name="Li M."/>
        </authorList>
    </citation>
    <scope>NUCLEOTIDE SEQUENCE [LARGE SCALE GENOMIC DNA]</scope>
    <source>
        <strain evidence="3">SpSt-1217</strain>
    </source>
</reference>
<dbReference type="EMBL" id="DSDK01000748">
    <property type="protein sequence ID" value="HDR52585.1"/>
    <property type="molecule type" value="Genomic_DNA"/>
</dbReference>
<keyword evidence="1" id="KW-0812">Transmembrane</keyword>
<dbReference type="InterPro" id="IPR025508">
    <property type="entry name" value="DUF4395"/>
</dbReference>
<organism evidence="3">
    <name type="scientific">Mariniphaga anaerophila</name>
    <dbReference type="NCBI Taxonomy" id="1484053"/>
    <lineage>
        <taxon>Bacteria</taxon>
        <taxon>Pseudomonadati</taxon>
        <taxon>Bacteroidota</taxon>
        <taxon>Bacteroidia</taxon>
        <taxon>Marinilabiliales</taxon>
        <taxon>Prolixibacteraceae</taxon>
        <taxon>Mariniphaga</taxon>
    </lineage>
</organism>
<feature type="transmembrane region" description="Helical" evidence="1">
    <location>
        <begin position="124"/>
        <end position="152"/>
    </location>
</feature>
<proteinExistence type="predicted"/>
<keyword evidence="1" id="KW-0472">Membrane</keyword>
<gene>
    <name evidence="3" type="ORF">ENN90_13370</name>
</gene>
<evidence type="ECO:0000259" key="2">
    <source>
        <dbReference type="Pfam" id="PF14340"/>
    </source>
</evidence>
<comment type="caution">
    <text evidence="3">The sequence shown here is derived from an EMBL/GenBank/DDBJ whole genome shotgun (WGS) entry which is preliminary data.</text>
</comment>
<accession>A0A831LWP8</accession>
<dbReference type="Pfam" id="PF14340">
    <property type="entry name" value="DUF4395"/>
    <property type="match status" value="1"/>
</dbReference>
<evidence type="ECO:0000313" key="3">
    <source>
        <dbReference type="EMBL" id="HDR52585.1"/>
    </source>
</evidence>
<keyword evidence="1" id="KW-1133">Transmembrane helix</keyword>
<evidence type="ECO:0000256" key="1">
    <source>
        <dbReference type="SAM" id="Phobius"/>
    </source>
</evidence>
<feature type="transmembrane region" description="Helical" evidence="1">
    <location>
        <begin position="33"/>
        <end position="57"/>
    </location>
</feature>